<evidence type="ECO:0000256" key="1">
    <source>
        <dbReference type="ARBA" id="ARBA00022553"/>
    </source>
</evidence>
<dbReference type="InterPro" id="IPR011006">
    <property type="entry name" value="CheY-like_superfamily"/>
</dbReference>
<protein>
    <submittedName>
        <fullName evidence="4">Hybrid sensor histidine kinase/response regulator</fullName>
    </submittedName>
</protein>
<dbReference type="AlphaFoldDB" id="A0A7C3C8P1"/>
<dbReference type="PANTHER" id="PTHR44591">
    <property type="entry name" value="STRESS RESPONSE REGULATOR PROTEIN 1"/>
    <property type="match status" value="1"/>
</dbReference>
<gene>
    <name evidence="4" type="ORF">ENJ46_00360</name>
</gene>
<dbReference type="EMBL" id="DRMN01000025">
    <property type="protein sequence ID" value="HFB54346.1"/>
    <property type="molecule type" value="Genomic_DNA"/>
</dbReference>
<dbReference type="GO" id="GO:0016301">
    <property type="term" value="F:kinase activity"/>
    <property type="evidence" value="ECO:0007669"/>
    <property type="project" value="UniProtKB-KW"/>
</dbReference>
<organism evidence="4">
    <name type="scientific">Hellea balneolensis</name>
    <dbReference type="NCBI Taxonomy" id="287478"/>
    <lineage>
        <taxon>Bacteria</taxon>
        <taxon>Pseudomonadati</taxon>
        <taxon>Pseudomonadota</taxon>
        <taxon>Alphaproteobacteria</taxon>
        <taxon>Maricaulales</taxon>
        <taxon>Robiginitomaculaceae</taxon>
        <taxon>Hellea</taxon>
    </lineage>
</organism>
<dbReference type="Pfam" id="PF00072">
    <property type="entry name" value="Response_reg"/>
    <property type="match status" value="1"/>
</dbReference>
<comment type="caution">
    <text evidence="4">The sequence shown here is derived from an EMBL/GenBank/DDBJ whole genome shotgun (WGS) entry which is preliminary data.</text>
</comment>
<keyword evidence="1 2" id="KW-0597">Phosphoprotein</keyword>
<dbReference type="PROSITE" id="PS50110">
    <property type="entry name" value="RESPONSE_REGULATORY"/>
    <property type="match status" value="1"/>
</dbReference>
<feature type="modified residue" description="4-aspartylphosphate" evidence="2">
    <location>
        <position position="112"/>
    </location>
</feature>
<feature type="domain" description="Response regulatory" evidence="3">
    <location>
        <begin position="62"/>
        <end position="178"/>
    </location>
</feature>
<reference evidence="4" key="1">
    <citation type="journal article" date="2020" name="mSystems">
        <title>Genome- and Community-Level Interaction Insights into Carbon Utilization and Element Cycling Functions of Hydrothermarchaeota in Hydrothermal Sediment.</title>
        <authorList>
            <person name="Zhou Z."/>
            <person name="Liu Y."/>
            <person name="Xu W."/>
            <person name="Pan J."/>
            <person name="Luo Z.H."/>
            <person name="Li M."/>
        </authorList>
    </citation>
    <scope>NUCLEOTIDE SEQUENCE [LARGE SCALE GENOMIC DNA]</scope>
    <source>
        <strain evidence="4">HyVt-489</strain>
    </source>
</reference>
<evidence type="ECO:0000259" key="3">
    <source>
        <dbReference type="PROSITE" id="PS50110"/>
    </source>
</evidence>
<dbReference type="PANTHER" id="PTHR44591:SF3">
    <property type="entry name" value="RESPONSE REGULATORY DOMAIN-CONTAINING PROTEIN"/>
    <property type="match status" value="1"/>
</dbReference>
<evidence type="ECO:0000313" key="4">
    <source>
        <dbReference type="EMBL" id="HFB54346.1"/>
    </source>
</evidence>
<keyword evidence="4" id="KW-0808">Transferase</keyword>
<name>A0A7C3C8P1_9PROT</name>
<dbReference type="GO" id="GO:0000160">
    <property type="term" value="P:phosphorelay signal transduction system"/>
    <property type="evidence" value="ECO:0007669"/>
    <property type="project" value="InterPro"/>
</dbReference>
<dbReference type="InterPro" id="IPR001789">
    <property type="entry name" value="Sig_transdc_resp-reg_receiver"/>
</dbReference>
<accession>A0A7C3C8P1</accession>
<dbReference type="Proteomes" id="UP000886042">
    <property type="component" value="Unassembled WGS sequence"/>
</dbReference>
<dbReference type="InterPro" id="IPR050595">
    <property type="entry name" value="Bact_response_regulator"/>
</dbReference>
<dbReference type="Gene3D" id="3.40.50.2300">
    <property type="match status" value="1"/>
</dbReference>
<proteinExistence type="predicted"/>
<evidence type="ECO:0000256" key="2">
    <source>
        <dbReference type="PROSITE-ProRule" id="PRU00169"/>
    </source>
</evidence>
<sequence>YVVKEFSERLGGRVEVLSQHTKNGRTTGTKFVLTLPCKKIADPLLHEQHILPEHLKSLQGTSVLVLDDEIEILKAMTVLLESWGCRVHTANTLSRALDIATNGFHPDIILADYHLQGQTGLDALNTLNAVFTRQQPAAMIITGATETSVLTRIKQAHIPVLAKPIDPNQFAVAMVELLAKS</sequence>
<dbReference type="SMART" id="SM00448">
    <property type="entry name" value="REC"/>
    <property type="match status" value="1"/>
</dbReference>
<dbReference type="SUPFAM" id="SSF52172">
    <property type="entry name" value="CheY-like"/>
    <property type="match status" value="1"/>
</dbReference>
<dbReference type="CDD" id="cd00156">
    <property type="entry name" value="REC"/>
    <property type="match status" value="1"/>
</dbReference>
<feature type="non-terminal residue" evidence="4">
    <location>
        <position position="1"/>
    </location>
</feature>
<keyword evidence="4" id="KW-0418">Kinase</keyword>